<dbReference type="PANTHER" id="PTHR43034">
    <property type="entry name" value="ION-TRANSLOCATING OXIDOREDUCTASE COMPLEX SUBUNIT C"/>
    <property type="match status" value="1"/>
</dbReference>
<dbReference type="OrthoDB" id="9767754at2"/>
<keyword evidence="6 8" id="KW-0408">Iron</keyword>
<dbReference type="GO" id="GO:0046872">
    <property type="term" value="F:metal ion binding"/>
    <property type="evidence" value="ECO:0007669"/>
    <property type="project" value="UniProtKB-KW"/>
</dbReference>
<feature type="binding site" evidence="8">
    <location>
        <position position="413"/>
    </location>
    <ligand>
        <name>[4Fe-4S] cluster</name>
        <dbReference type="ChEBI" id="CHEBI:49883"/>
        <label>2</label>
    </ligand>
</feature>
<dbReference type="Pfam" id="PF13375">
    <property type="entry name" value="RnfC_N"/>
    <property type="match status" value="1"/>
</dbReference>
<accession>A0A4D6Y5W2</accession>
<dbReference type="InterPro" id="IPR011538">
    <property type="entry name" value="Nuo51_FMN-bd"/>
</dbReference>
<evidence type="ECO:0000256" key="6">
    <source>
        <dbReference type="ARBA" id="ARBA00023004"/>
    </source>
</evidence>
<feature type="binding site" evidence="8">
    <location>
        <position position="410"/>
    </location>
    <ligand>
        <name>[4Fe-4S] cluster</name>
        <dbReference type="ChEBI" id="CHEBI:49883"/>
        <label>2</label>
    </ligand>
</feature>
<comment type="function">
    <text evidence="8">Part of a membrane-bound complex that couples electron transfer with translocation of ions across the membrane.</text>
</comment>
<feature type="binding site" evidence="8">
    <location>
        <position position="407"/>
    </location>
    <ligand>
        <name>[4Fe-4S] cluster</name>
        <dbReference type="ChEBI" id="CHEBI:49883"/>
        <label>2</label>
    </ligand>
</feature>
<evidence type="ECO:0000256" key="4">
    <source>
        <dbReference type="ARBA" id="ARBA00022737"/>
    </source>
</evidence>
<keyword evidence="3 8" id="KW-0479">Metal-binding</keyword>
<keyword evidence="8" id="KW-1278">Translocase</keyword>
<dbReference type="Gene3D" id="3.40.50.11540">
    <property type="entry name" value="NADH-ubiquinone oxidoreductase 51kDa subunit"/>
    <property type="match status" value="1"/>
</dbReference>
<comment type="subcellular location">
    <subcellularLocation>
        <location evidence="8">Cell inner membrane</location>
        <topology evidence="8">Peripheral membrane protein</topology>
    </subcellularLocation>
</comment>
<comment type="similarity">
    <text evidence="8">Belongs to the 4Fe4S bacterial-type ferredoxin family. RnfC subfamily.</text>
</comment>
<keyword evidence="2 8" id="KW-0004">4Fe-4S</keyword>
<comment type="subunit">
    <text evidence="8">The complex is composed of six subunits: RnfA, RnfB, RnfC, RnfD, RnfE and RnfG.</text>
</comment>
<keyword evidence="8" id="KW-1003">Cell membrane</keyword>
<dbReference type="EC" id="7.-.-.-" evidence="8"/>
<dbReference type="Gene3D" id="3.30.70.20">
    <property type="match status" value="1"/>
</dbReference>
<evidence type="ECO:0000256" key="8">
    <source>
        <dbReference type="HAMAP-Rule" id="MF_00461"/>
    </source>
</evidence>
<feature type="domain" description="4Fe-4S ferredoxin-type" evidence="9">
    <location>
        <begin position="360"/>
        <end position="388"/>
    </location>
</feature>
<feature type="binding site" evidence="8">
    <location>
        <position position="378"/>
    </location>
    <ligand>
        <name>[4Fe-4S] cluster</name>
        <dbReference type="ChEBI" id="CHEBI:49883"/>
        <label>2</label>
    </ligand>
</feature>
<dbReference type="EMBL" id="CP034858">
    <property type="protein sequence ID" value="QCI24772.1"/>
    <property type="molecule type" value="Genomic_DNA"/>
</dbReference>
<dbReference type="HAMAP" id="MF_00461">
    <property type="entry name" value="RsxC_RnfC"/>
    <property type="match status" value="1"/>
</dbReference>
<reference evidence="10 11" key="1">
    <citation type="submission" date="2018-12" db="EMBL/GenBank/DDBJ databases">
        <authorList>
            <person name="Chong R.A."/>
        </authorList>
    </citation>
    <scope>NUCLEOTIDE SEQUENCE [LARGE SCALE GENOMIC DNA]</scope>
    <source>
        <strain evidence="10 11">Rpa</strain>
    </source>
</reference>
<keyword evidence="7 8" id="KW-0411">Iron-sulfur</keyword>
<dbReference type="InterPro" id="IPR037225">
    <property type="entry name" value="Nuo51_FMN-bd_sf"/>
</dbReference>
<evidence type="ECO:0000259" key="9">
    <source>
        <dbReference type="PROSITE" id="PS51379"/>
    </source>
</evidence>
<dbReference type="PROSITE" id="PS51379">
    <property type="entry name" value="4FE4S_FER_2"/>
    <property type="match status" value="2"/>
</dbReference>
<dbReference type="AlphaFoldDB" id="A0A4D6Y5W2"/>
<proteinExistence type="inferred from homology"/>
<keyword evidence="5 8" id="KW-0249">Electron transport</keyword>
<evidence type="ECO:0000256" key="1">
    <source>
        <dbReference type="ARBA" id="ARBA00022448"/>
    </source>
</evidence>
<dbReference type="SUPFAM" id="SSF142019">
    <property type="entry name" value="Nqo1 FMN-binding domain-like"/>
    <property type="match status" value="1"/>
</dbReference>
<dbReference type="GO" id="GO:0051539">
    <property type="term" value="F:4 iron, 4 sulfur cluster binding"/>
    <property type="evidence" value="ECO:0007669"/>
    <property type="project" value="UniProtKB-KW"/>
</dbReference>
<feature type="binding site" evidence="8">
    <location>
        <position position="417"/>
    </location>
    <ligand>
        <name>[4Fe-4S] cluster</name>
        <dbReference type="ChEBI" id="CHEBI:49883"/>
        <label>1</label>
    </ligand>
</feature>
<dbReference type="Proteomes" id="UP000298688">
    <property type="component" value="Chromosome"/>
</dbReference>
<evidence type="ECO:0000256" key="3">
    <source>
        <dbReference type="ARBA" id="ARBA00022723"/>
    </source>
</evidence>
<evidence type="ECO:0000313" key="10">
    <source>
        <dbReference type="EMBL" id="QCI24772.1"/>
    </source>
</evidence>
<dbReference type="GO" id="GO:0022900">
    <property type="term" value="P:electron transport chain"/>
    <property type="evidence" value="ECO:0007669"/>
    <property type="project" value="UniProtKB-UniRule"/>
</dbReference>
<feature type="binding site" evidence="8">
    <location>
        <position position="374"/>
    </location>
    <ligand>
        <name>[4Fe-4S] cluster</name>
        <dbReference type="ChEBI" id="CHEBI:49883"/>
        <label>1</label>
    </ligand>
</feature>
<dbReference type="PROSITE" id="PS00198">
    <property type="entry name" value="4FE4S_FER_1"/>
    <property type="match status" value="2"/>
</dbReference>
<protein>
    <recommendedName>
        <fullName evidence="8">Ion-translocating oxidoreductase complex subunit C</fullName>
        <ecNumber evidence="8">7.-.-.-</ecNumber>
    </recommendedName>
    <alternativeName>
        <fullName evidence="8">Rnf electron transport complex subunit C</fullName>
    </alternativeName>
</protein>
<feature type="binding site" evidence="8">
    <location>
        <position position="371"/>
    </location>
    <ligand>
        <name>[4Fe-4S] cluster</name>
        <dbReference type="ChEBI" id="CHEBI:49883"/>
        <label>1</label>
    </ligand>
</feature>
<dbReference type="InterPro" id="IPR017900">
    <property type="entry name" value="4Fe4S_Fe_S_CS"/>
</dbReference>
<evidence type="ECO:0000313" key="11">
    <source>
        <dbReference type="Proteomes" id="UP000298688"/>
    </source>
</evidence>
<feature type="domain" description="4Fe-4S ferredoxin-type" evidence="9">
    <location>
        <begin position="398"/>
        <end position="427"/>
    </location>
</feature>
<dbReference type="NCBIfam" id="NF003454">
    <property type="entry name" value="PRK05035.1"/>
    <property type="match status" value="1"/>
</dbReference>
<organism evidence="10 11">
    <name type="scientific">Buchnera aphidicola subsp. Rhopalosiphum padi</name>
    <dbReference type="NCBI Taxonomy" id="98793"/>
    <lineage>
        <taxon>Bacteria</taxon>
        <taxon>Pseudomonadati</taxon>
        <taxon>Pseudomonadota</taxon>
        <taxon>Gammaproteobacteria</taxon>
        <taxon>Enterobacterales</taxon>
        <taxon>Erwiniaceae</taxon>
        <taxon>Buchnera</taxon>
    </lineage>
</organism>
<dbReference type="GO" id="GO:0009055">
    <property type="term" value="F:electron transfer activity"/>
    <property type="evidence" value="ECO:0007669"/>
    <property type="project" value="InterPro"/>
</dbReference>
<keyword evidence="4 8" id="KW-0677">Repeat</keyword>
<reference evidence="10 11" key="2">
    <citation type="submission" date="2019-05" db="EMBL/GenBank/DDBJ databases">
        <title>Genome evolution of the obligate endosymbiont Buchnera aphidicola.</title>
        <authorList>
            <person name="Moran N.A."/>
        </authorList>
    </citation>
    <scope>NUCLEOTIDE SEQUENCE [LARGE SCALE GENOMIC DNA]</scope>
    <source>
        <strain evidence="10 11">Rpa</strain>
    </source>
</reference>
<dbReference type="SUPFAM" id="SSF46548">
    <property type="entry name" value="alpha-helical ferredoxin"/>
    <property type="match status" value="1"/>
</dbReference>
<dbReference type="PANTHER" id="PTHR43034:SF2">
    <property type="entry name" value="ION-TRANSLOCATING OXIDOREDUCTASE COMPLEX SUBUNIT C"/>
    <property type="match status" value="1"/>
</dbReference>
<sequence length="517" mass="60307">MKKKYNFKGGIQCISIKKDPREYFLNYLPDPEKFFIYIKYSHFKKNRLRVKVGQEVLCGQPLTFGDDLIVPVHSPTSGWIKNIYFNPKSSDKNQEKIKIVILSNHLNKWIRLKTIKNYKTYTPQSLIKIIYQSGIVGLGGAQFPSSKKLTLSINKVHTLIVNGIESEPCMTADYCLMQNYINEILIGCKIVAWISKVKDILIVIQEDKTELILKIQKIIENKQLFKLCIIRKKYPGGSSKILIKSLTGKEIPYGKHSIDMGYLVFNVATIYAIKRSIINGEPLIKRIVTLYNKDKNILSKNFWVKIGTPIHFFLNYLKIDSNLNTLIYSGGVFMRYLIVNLNYSIQKNMNCIYVKKNKKNKKKIEYPCINCGYCVHACPVNLLPQEMFLYCKNSDNQKLKQLNILDCIECTVCEKVCPSNIPLVKYFRIGKKIQKNIDIENDRKKLFSSLFRKREKRLLIEKKIFYSKDQISNIKKLDIFSRTQEKEENNSINQKIIEKSLRKEMLKEAIKRAKLKR</sequence>
<dbReference type="NCBIfam" id="TIGR01945">
    <property type="entry name" value="rnfC"/>
    <property type="match status" value="1"/>
</dbReference>
<dbReference type="InterPro" id="IPR010208">
    <property type="entry name" value="Ion_transpt_RnfC/RsxC"/>
</dbReference>
<comment type="cofactor">
    <cofactor evidence="8">
        <name>[4Fe-4S] cluster</name>
        <dbReference type="ChEBI" id="CHEBI:49883"/>
    </cofactor>
    <text evidence="8">Binds 2 [4Fe-4S] clusters per subunit.</text>
</comment>
<dbReference type="InterPro" id="IPR026902">
    <property type="entry name" value="RnfC_N"/>
</dbReference>
<keyword evidence="1 8" id="KW-0813">Transport</keyword>
<keyword evidence="8" id="KW-0997">Cell inner membrane</keyword>
<evidence type="ECO:0000256" key="7">
    <source>
        <dbReference type="ARBA" id="ARBA00023014"/>
    </source>
</evidence>
<dbReference type="RefSeq" id="WP_158336914.1">
    <property type="nucleotide sequence ID" value="NZ_CP034858.1"/>
</dbReference>
<evidence type="ECO:0000256" key="2">
    <source>
        <dbReference type="ARBA" id="ARBA00022485"/>
    </source>
</evidence>
<dbReference type="GO" id="GO:0005886">
    <property type="term" value="C:plasma membrane"/>
    <property type="evidence" value="ECO:0007669"/>
    <property type="project" value="UniProtKB-SubCell"/>
</dbReference>
<dbReference type="Pfam" id="PF01512">
    <property type="entry name" value="Complex1_51K"/>
    <property type="match status" value="1"/>
</dbReference>
<name>A0A4D6Y5W2_BUCRP</name>
<dbReference type="Pfam" id="PF12838">
    <property type="entry name" value="Fer4_7"/>
    <property type="match status" value="1"/>
</dbReference>
<evidence type="ECO:0000256" key="5">
    <source>
        <dbReference type="ARBA" id="ARBA00022982"/>
    </source>
</evidence>
<dbReference type="InterPro" id="IPR017896">
    <property type="entry name" value="4Fe4S_Fe-S-bd"/>
</dbReference>
<keyword evidence="8" id="KW-0472">Membrane</keyword>
<feature type="binding site" evidence="8">
    <location>
        <position position="368"/>
    </location>
    <ligand>
        <name>[4Fe-4S] cluster</name>
        <dbReference type="ChEBI" id="CHEBI:49883"/>
        <label>1</label>
    </ligand>
</feature>
<gene>
    <name evidence="10" type="primary">rsxC</name>
    <name evidence="8" type="synonym">rnfC</name>
    <name evidence="10" type="ORF">D9V76_00600</name>
</gene>